<organism evidence="2 3">
    <name type="scientific">Dactylosporangium sucinum</name>
    <dbReference type="NCBI Taxonomy" id="1424081"/>
    <lineage>
        <taxon>Bacteria</taxon>
        <taxon>Bacillati</taxon>
        <taxon>Actinomycetota</taxon>
        <taxon>Actinomycetes</taxon>
        <taxon>Micromonosporales</taxon>
        <taxon>Micromonosporaceae</taxon>
        <taxon>Dactylosporangium</taxon>
    </lineage>
</organism>
<reference evidence="2" key="2">
    <citation type="submission" date="2020-09" db="EMBL/GenBank/DDBJ databases">
        <authorList>
            <person name="Sun Q."/>
            <person name="Ohkuma M."/>
        </authorList>
    </citation>
    <scope>NUCLEOTIDE SEQUENCE</scope>
    <source>
        <strain evidence="2">JCM 19831</strain>
    </source>
</reference>
<evidence type="ECO:0008006" key="4">
    <source>
        <dbReference type="Google" id="ProtNLM"/>
    </source>
</evidence>
<keyword evidence="3" id="KW-1185">Reference proteome</keyword>
<evidence type="ECO:0000313" key="3">
    <source>
        <dbReference type="Proteomes" id="UP000642070"/>
    </source>
</evidence>
<dbReference type="RefSeq" id="WP_190251436.1">
    <property type="nucleotide sequence ID" value="NZ_BMPI01000018.1"/>
</dbReference>
<accession>A0A917WWG7</accession>
<reference evidence="2" key="1">
    <citation type="journal article" date="2014" name="Int. J. Syst. Evol. Microbiol.">
        <title>Complete genome sequence of Corynebacterium casei LMG S-19264T (=DSM 44701T), isolated from a smear-ripened cheese.</title>
        <authorList>
            <consortium name="US DOE Joint Genome Institute (JGI-PGF)"/>
            <person name="Walter F."/>
            <person name="Albersmeier A."/>
            <person name="Kalinowski J."/>
            <person name="Ruckert C."/>
        </authorList>
    </citation>
    <scope>NUCLEOTIDE SEQUENCE</scope>
    <source>
        <strain evidence="2">JCM 19831</strain>
    </source>
</reference>
<dbReference type="SUPFAM" id="SSF49452">
    <property type="entry name" value="Starch-binding domain-like"/>
    <property type="match status" value="2"/>
</dbReference>
<dbReference type="GO" id="GO:0030246">
    <property type="term" value="F:carbohydrate binding"/>
    <property type="evidence" value="ECO:0007669"/>
    <property type="project" value="InterPro"/>
</dbReference>
<evidence type="ECO:0000313" key="2">
    <source>
        <dbReference type="EMBL" id="GGM34921.1"/>
    </source>
</evidence>
<sequence length="589" mass="60075">MRIHALRRVLAGVAAAIIAVLPVGPAHAGTVGDAGTTGTISGRLQHRDGSPAWAYLTVFTTVGQNYAGSAYVPADGSFTVDVPAGSYKLAYSVRGRFEQWSGGATSFAAAVPVEVVAGQVTEVTETVLPTGSIAGRVTRADGSVAAGVPVYAGSGSAMTDGSGSYRIDDLLVGEYTVAFAGPRGVSQYAHGTLDPAAAERFAVLDGQVTTVDETLLPTGSVRIVAHDATTSEPLSGFCVYGAASGCAAGAELVLDGLFAGQRHFTVNIDDQLHLTVPDAAVTVTAGQTATLDVAMRRGASITATMVERAGGAATDGCVTVAKVGDLYGLDTLGFCSDVRPGPTPGSVVVGPLEPGTYQLLADPRDPALGLQWAGATGGTGDRAKARRVTVAAGDRVTAPAIRFDPATTIHGRVTDAATGAPVTACVSVVALAYDFAPRDNCPGHSEPDGTYSIPGVGPYAWPVEFVGHGYQWRWSGDAVNRRTATPVTAVADAQLRTGGGTLTGTVTDASGHPVGAIVVAVDAATGEALTFGAGPESTYTLTRIAPQRIKVYYRTTDGRTGWVGGADLAHARPIQIRDQRTVTVNIVIG</sequence>
<dbReference type="Proteomes" id="UP000642070">
    <property type="component" value="Unassembled WGS sequence"/>
</dbReference>
<name>A0A917WWG7_9ACTN</name>
<proteinExistence type="predicted"/>
<evidence type="ECO:0000256" key="1">
    <source>
        <dbReference type="SAM" id="SignalP"/>
    </source>
</evidence>
<protein>
    <recommendedName>
        <fullName evidence="4">Alpha-amylase</fullName>
    </recommendedName>
</protein>
<dbReference type="EMBL" id="BMPI01000018">
    <property type="protein sequence ID" value="GGM34921.1"/>
    <property type="molecule type" value="Genomic_DNA"/>
</dbReference>
<dbReference type="AlphaFoldDB" id="A0A917WWG7"/>
<dbReference type="Pfam" id="PF13620">
    <property type="entry name" value="CarboxypepD_reg"/>
    <property type="match status" value="1"/>
</dbReference>
<feature type="signal peptide" evidence="1">
    <location>
        <begin position="1"/>
        <end position="28"/>
    </location>
</feature>
<keyword evidence="1" id="KW-0732">Signal</keyword>
<dbReference type="InterPro" id="IPR013784">
    <property type="entry name" value="Carb-bd-like_fold"/>
</dbReference>
<feature type="chain" id="PRO_5037295332" description="Alpha-amylase" evidence="1">
    <location>
        <begin position="29"/>
        <end position="589"/>
    </location>
</feature>
<gene>
    <name evidence="2" type="ORF">GCM10007977_040500</name>
</gene>
<dbReference type="Gene3D" id="2.60.40.1120">
    <property type="entry name" value="Carboxypeptidase-like, regulatory domain"/>
    <property type="match status" value="1"/>
</dbReference>
<comment type="caution">
    <text evidence="2">The sequence shown here is derived from an EMBL/GenBank/DDBJ whole genome shotgun (WGS) entry which is preliminary data.</text>
</comment>